<dbReference type="InterPro" id="IPR025714">
    <property type="entry name" value="Methyltranfer_dom"/>
</dbReference>
<gene>
    <name evidence="2" type="ORF">COT98_03310</name>
</gene>
<sequence length="181" mass="20265">MITKNNLLNIELILQKIPQQDNLQVADLGCGNFGFFVFPLAHLVGKKGKVYAVDIIKSALDEISRRARLENLNQIETIWSNLELFGATKIEAGQLDAALLINTLYQAKSSIDMLRESIRMIKPGGKLIVVEWAEEHPVGPAQEQHIKAAKLKAALSKMNLELELEFNPGKFHYGLVFKKLT</sequence>
<proteinExistence type="predicted"/>
<accession>A0A2M6WNY9</accession>
<dbReference type="AlphaFoldDB" id="A0A2M6WNY9"/>
<reference evidence="3" key="1">
    <citation type="submission" date="2017-09" db="EMBL/GenBank/DDBJ databases">
        <title>Depth-based differentiation of microbial function through sediment-hosted aquifers and enrichment of novel symbionts in the deep terrestrial subsurface.</title>
        <authorList>
            <person name="Probst A.J."/>
            <person name="Ladd B."/>
            <person name="Jarett J.K."/>
            <person name="Geller-Mcgrath D.E."/>
            <person name="Sieber C.M.K."/>
            <person name="Emerson J.B."/>
            <person name="Anantharaman K."/>
            <person name="Thomas B.C."/>
            <person name="Malmstrom R."/>
            <person name="Stieglmeier M."/>
            <person name="Klingl A."/>
            <person name="Woyke T."/>
            <person name="Ryan C.M."/>
            <person name="Banfield J.F."/>
        </authorList>
    </citation>
    <scope>NUCLEOTIDE SEQUENCE [LARGE SCALE GENOMIC DNA]</scope>
</reference>
<organism evidence="2 3">
    <name type="scientific">Candidatus Falkowbacteria bacterium CG10_big_fil_rev_8_21_14_0_10_39_9</name>
    <dbReference type="NCBI Taxonomy" id="1974566"/>
    <lineage>
        <taxon>Bacteria</taxon>
        <taxon>Candidatus Falkowiibacteriota</taxon>
    </lineage>
</organism>
<dbReference type="CDD" id="cd02440">
    <property type="entry name" value="AdoMet_MTases"/>
    <property type="match status" value="1"/>
</dbReference>
<evidence type="ECO:0000259" key="1">
    <source>
        <dbReference type="Pfam" id="PF13847"/>
    </source>
</evidence>
<dbReference type="Gene3D" id="3.40.50.150">
    <property type="entry name" value="Vaccinia Virus protein VP39"/>
    <property type="match status" value="1"/>
</dbReference>
<dbReference type="EMBL" id="PFAQ01000045">
    <property type="protein sequence ID" value="PIT94515.1"/>
    <property type="molecule type" value="Genomic_DNA"/>
</dbReference>
<feature type="domain" description="Methyltransferase" evidence="1">
    <location>
        <begin position="20"/>
        <end position="141"/>
    </location>
</feature>
<dbReference type="InterPro" id="IPR029063">
    <property type="entry name" value="SAM-dependent_MTases_sf"/>
</dbReference>
<dbReference type="Proteomes" id="UP000228900">
    <property type="component" value="Unassembled WGS sequence"/>
</dbReference>
<comment type="caution">
    <text evidence="2">The sequence shown here is derived from an EMBL/GenBank/DDBJ whole genome shotgun (WGS) entry which is preliminary data.</text>
</comment>
<protein>
    <recommendedName>
        <fullName evidence="1">Methyltransferase domain-containing protein</fullName>
    </recommendedName>
</protein>
<dbReference type="Pfam" id="PF13847">
    <property type="entry name" value="Methyltransf_31"/>
    <property type="match status" value="1"/>
</dbReference>
<evidence type="ECO:0000313" key="3">
    <source>
        <dbReference type="Proteomes" id="UP000228900"/>
    </source>
</evidence>
<name>A0A2M6WNY9_9BACT</name>
<evidence type="ECO:0000313" key="2">
    <source>
        <dbReference type="EMBL" id="PIT94515.1"/>
    </source>
</evidence>
<dbReference type="SUPFAM" id="SSF53335">
    <property type="entry name" value="S-adenosyl-L-methionine-dependent methyltransferases"/>
    <property type="match status" value="1"/>
</dbReference>